<evidence type="ECO:0000256" key="3">
    <source>
        <dbReference type="ARBA" id="ARBA00022679"/>
    </source>
</evidence>
<keyword evidence="3" id="KW-0808">Transferase</keyword>
<dbReference type="Pfam" id="PF13639">
    <property type="entry name" value="zf-RING_2"/>
    <property type="match status" value="1"/>
</dbReference>
<keyword evidence="11" id="KW-1185">Reference proteome</keyword>
<protein>
    <recommendedName>
        <fullName evidence="2">RING-type E3 ubiquitin transferase</fullName>
        <ecNumber evidence="2">2.3.2.27</ecNumber>
    </recommendedName>
</protein>
<dbReference type="OrthoDB" id="8062037at2759"/>
<evidence type="ECO:0000256" key="2">
    <source>
        <dbReference type="ARBA" id="ARBA00012483"/>
    </source>
</evidence>
<dbReference type="PANTHER" id="PTHR46463">
    <property type="entry name" value="ZINC FINGER, RING/FYVE/PHD-TYPE"/>
    <property type="match status" value="1"/>
</dbReference>
<dbReference type="SUPFAM" id="SSF57850">
    <property type="entry name" value="RING/U-box"/>
    <property type="match status" value="1"/>
</dbReference>
<dbReference type="PANTHER" id="PTHR46463:SF89">
    <property type="entry name" value="E3 UBIQUITIN-PROTEIN LIGASE RHB1A-RELATED"/>
    <property type="match status" value="1"/>
</dbReference>
<feature type="domain" description="RING-type" evidence="9">
    <location>
        <begin position="208"/>
        <end position="247"/>
    </location>
</feature>
<keyword evidence="4" id="KW-0479">Metal-binding</keyword>
<dbReference type="Gene3D" id="3.30.40.10">
    <property type="entry name" value="Zinc/RING finger domain, C3HC4 (zinc finger)"/>
    <property type="match status" value="1"/>
</dbReference>
<accession>A0A7J7KVV8</accession>
<comment type="caution">
    <text evidence="10">The sequence shown here is derived from an EMBL/GenBank/DDBJ whole genome shotgun (WGS) entry which is preliminary data.</text>
</comment>
<reference evidence="10 11" key="1">
    <citation type="journal article" date="2020" name="IScience">
        <title>Genome Sequencing of the Endangered Kingdonia uniflora (Circaeasteraceae, Ranunculales) Reveals Potential Mechanisms of Evolutionary Specialization.</title>
        <authorList>
            <person name="Sun Y."/>
            <person name="Deng T."/>
            <person name="Zhang A."/>
            <person name="Moore M.J."/>
            <person name="Landis J.B."/>
            <person name="Lin N."/>
            <person name="Zhang H."/>
            <person name="Zhang X."/>
            <person name="Huang J."/>
            <person name="Zhang X."/>
            <person name="Sun H."/>
            <person name="Wang H."/>
        </authorList>
    </citation>
    <scope>NUCLEOTIDE SEQUENCE [LARGE SCALE GENOMIC DNA]</scope>
    <source>
        <strain evidence="10">TB1705</strain>
        <tissue evidence="10">Leaf</tissue>
    </source>
</reference>
<keyword evidence="5 8" id="KW-0863">Zinc-finger</keyword>
<name>A0A7J7KVV8_9MAGN</name>
<dbReference type="AlphaFoldDB" id="A0A7J7KVV8"/>
<organism evidence="10 11">
    <name type="scientific">Kingdonia uniflora</name>
    <dbReference type="NCBI Taxonomy" id="39325"/>
    <lineage>
        <taxon>Eukaryota</taxon>
        <taxon>Viridiplantae</taxon>
        <taxon>Streptophyta</taxon>
        <taxon>Embryophyta</taxon>
        <taxon>Tracheophyta</taxon>
        <taxon>Spermatophyta</taxon>
        <taxon>Magnoliopsida</taxon>
        <taxon>Ranunculales</taxon>
        <taxon>Circaeasteraceae</taxon>
        <taxon>Kingdonia</taxon>
    </lineage>
</organism>
<evidence type="ECO:0000256" key="8">
    <source>
        <dbReference type="PROSITE-ProRule" id="PRU00175"/>
    </source>
</evidence>
<dbReference type="EC" id="2.3.2.27" evidence="2"/>
<evidence type="ECO:0000259" key="9">
    <source>
        <dbReference type="PROSITE" id="PS50089"/>
    </source>
</evidence>
<dbReference type="InterPro" id="IPR013083">
    <property type="entry name" value="Znf_RING/FYVE/PHD"/>
</dbReference>
<gene>
    <name evidence="10" type="ORF">GIB67_028512</name>
</gene>
<evidence type="ECO:0000313" key="10">
    <source>
        <dbReference type="EMBL" id="KAF6134491.1"/>
    </source>
</evidence>
<dbReference type="GO" id="GO:0008270">
    <property type="term" value="F:zinc ion binding"/>
    <property type="evidence" value="ECO:0007669"/>
    <property type="project" value="UniProtKB-KW"/>
</dbReference>
<evidence type="ECO:0000256" key="6">
    <source>
        <dbReference type="ARBA" id="ARBA00022786"/>
    </source>
</evidence>
<keyword evidence="7" id="KW-0862">Zinc</keyword>
<evidence type="ECO:0000313" key="11">
    <source>
        <dbReference type="Proteomes" id="UP000541444"/>
    </source>
</evidence>
<dbReference type="Proteomes" id="UP000541444">
    <property type="component" value="Unassembled WGS sequence"/>
</dbReference>
<keyword evidence="6" id="KW-0833">Ubl conjugation pathway</keyword>
<proteinExistence type="predicted"/>
<evidence type="ECO:0000256" key="5">
    <source>
        <dbReference type="ARBA" id="ARBA00022771"/>
    </source>
</evidence>
<dbReference type="PROSITE" id="PS50089">
    <property type="entry name" value="ZF_RING_2"/>
    <property type="match status" value="1"/>
</dbReference>
<dbReference type="InterPro" id="IPR001841">
    <property type="entry name" value="Znf_RING"/>
</dbReference>
<dbReference type="GO" id="GO:0061630">
    <property type="term" value="F:ubiquitin protein ligase activity"/>
    <property type="evidence" value="ECO:0007669"/>
    <property type="project" value="UniProtKB-EC"/>
</dbReference>
<evidence type="ECO:0000256" key="7">
    <source>
        <dbReference type="ARBA" id="ARBA00022833"/>
    </source>
</evidence>
<sequence length="260" mass="29202">MKDNLTRELFVGVRRTGRSSVVSDCGQWNCLGEKVKLEEEFGRGEGFSRSSAGKVSHESPCLVVMLVDVTGLNLVGNMVCLDIDPNARQGPKGNEFGITTFQILTPLRFSNRVVLELLLDLMVENHQDLGRPQTPPDQESCGNKVDDTIAKSIKSTHAVGQTDTNEGMKESPDYKSGINSLHSSLKEFEDKPLKLSKSVDLAIEGEDCPICLEEYDEENPRIITKYEHYFHLSCILKWMERSDTCPVYDQETIFQHNVNM</sequence>
<evidence type="ECO:0000256" key="4">
    <source>
        <dbReference type="ARBA" id="ARBA00022723"/>
    </source>
</evidence>
<evidence type="ECO:0000256" key="1">
    <source>
        <dbReference type="ARBA" id="ARBA00000900"/>
    </source>
</evidence>
<dbReference type="EMBL" id="JACGCM010002836">
    <property type="protein sequence ID" value="KAF6134491.1"/>
    <property type="molecule type" value="Genomic_DNA"/>
</dbReference>
<comment type="catalytic activity">
    <reaction evidence="1">
        <text>S-ubiquitinyl-[E2 ubiquitin-conjugating enzyme]-L-cysteine + [acceptor protein]-L-lysine = [E2 ubiquitin-conjugating enzyme]-L-cysteine + N(6)-ubiquitinyl-[acceptor protein]-L-lysine.</text>
        <dbReference type="EC" id="2.3.2.27"/>
    </reaction>
</comment>